<dbReference type="InterPro" id="IPR018060">
    <property type="entry name" value="HTH_AraC"/>
</dbReference>
<dbReference type="RefSeq" id="WP_310369684.1">
    <property type="nucleotide sequence ID" value="NZ_JAVDXT010000001.1"/>
</dbReference>
<evidence type="ECO:0000256" key="1">
    <source>
        <dbReference type="ARBA" id="ARBA00023015"/>
    </source>
</evidence>
<dbReference type="Pfam" id="PF00165">
    <property type="entry name" value="HTH_AraC"/>
    <property type="match status" value="1"/>
</dbReference>
<gene>
    <name evidence="4" type="ORF">J2X19_000107</name>
</gene>
<name>A0ABU2C290_9BURK</name>
<dbReference type="PROSITE" id="PS01124">
    <property type="entry name" value="HTH_ARAC_FAMILY_2"/>
    <property type="match status" value="1"/>
</dbReference>
<keyword evidence="5" id="KW-1185">Reference proteome</keyword>
<keyword evidence="1" id="KW-0805">Transcription regulation</keyword>
<dbReference type="Gene3D" id="1.10.10.60">
    <property type="entry name" value="Homeodomain-like"/>
    <property type="match status" value="1"/>
</dbReference>
<evidence type="ECO:0000313" key="5">
    <source>
        <dbReference type="Proteomes" id="UP001180487"/>
    </source>
</evidence>
<keyword evidence="2" id="KW-0804">Transcription</keyword>
<dbReference type="InterPro" id="IPR009057">
    <property type="entry name" value="Homeodomain-like_sf"/>
</dbReference>
<organism evidence="4 5">
    <name type="scientific">Rhodoferax ferrireducens</name>
    <dbReference type="NCBI Taxonomy" id="192843"/>
    <lineage>
        <taxon>Bacteria</taxon>
        <taxon>Pseudomonadati</taxon>
        <taxon>Pseudomonadota</taxon>
        <taxon>Betaproteobacteria</taxon>
        <taxon>Burkholderiales</taxon>
        <taxon>Comamonadaceae</taxon>
        <taxon>Rhodoferax</taxon>
    </lineage>
</organism>
<dbReference type="SUPFAM" id="SSF46689">
    <property type="entry name" value="Homeodomain-like"/>
    <property type="match status" value="1"/>
</dbReference>
<proteinExistence type="predicted"/>
<evidence type="ECO:0000259" key="3">
    <source>
        <dbReference type="PROSITE" id="PS01124"/>
    </source>
</evidence>
<feature type="domain" description="HTH araC/xylS-type" evidence="3">
    <location>
        <begin position="42"/>
        <end position="88"/>
    </location>
</feature>
<accession>A0ABU2C290</accession>
<protein>
    <submittedName>
        <fullName evidence="4">AraC-like DNA-binding protein</fullName>
    </submittedName>
</protein>
<comment type="caution">
    <text evidence="4">The sequence shown here is derived from an EMBL/GenBank/DDBJ whole genome shotgun (WGS) entry which is preliminary data.</text>
</comment>
<evidence type="ECO:0000256" key="2">
    <source>
        <dbReference type="ARBA" id="ARBA00023163"/>
    </source>
</evidence>
<dbReference type="EMBL" id="JAVDXT010000001">
    <property type="protein sequence ID" value="MDR7375449.1"/>
    <property type="molecule type" value="Genomic_DNA"/>
</dbReference>
<dbReference type="Proteomes" id="UP001180487">
    <property type="component" value="Unassembled WGS sequence"/>
</dbReference>
<sequence length="88" mass="9740">MQTAAPIPRLPPLTKTLICFSLKTSYPLENHFSYQLLCFASHGNAHYIQADLSRSFTIEGLAQVAGVSPRHFMRAFRKSTGQAGFSLP</sequence>
<evidence type="ECO:0000313" key="4">
    <source>
        <dbReference type="EMBL" id="MDR7375449.1"/>
    </source>
</evidence>
<reference evidence="4 5" key="1">
    <citation type="submission" date="2023-07" db="EMBL/GenBank/DDBJ databases">
        <title>Sorghum-associated microbial communities from plants grown in Nebraska, USA.</title>
        <authorList>
            <person name="Schachtman D."/>
        </authorList>
    </citation>
    <scope>NUCLEOTIDE SEQUENCE [LARGE SCALE GENOMIC DNA]</scope>
    <source>
        <strain evidence="4 5">BE313</strain>
    </source>
</reference>